<dbReference type="SFLD" id="SFLDG01140">
    <property type="entry name" value="C2.B:_Phosphomannomutase_and_P"/>
    <property type="match status" value="1"/>
</dbReference>
<dbReference type="EMBL" id="LR590481">
    <property type="protein sequence ID" value="VTQ85665.1"/>
    <property type="molecule type" value="Genomic_DNA"/>
</dbReference>
<evidence type="ECO:0000313" key="2">
    <source>
        <dbReference type="Proteomes" id="UP000308489"/>
    </source>
</evidence>
<dbReference type="PANTHER" id="PTHR10000">
    <property type="entry name" value="PHOSPHOSERINE PHOSPHATASE"/>
    <property type="match status" value="1"/>
</dbReference>
<dbReference type="GO" id="GO:0016791">
    <property type="term" value="F:phosphatase activity"/>
    <property type="evidence" value="ECO:0007669"/>
    <property type="project" value="TreeGrafter"/>
</dbReference>
<dbReference type="RefSeq" id="WP_138209523.1">
    <property type="nucleotide sequence ID" value="NZ_CBCRUQ010000001.1"/>
</dbReference>
<dbReference type="InterPro" id="IPR000150">
    <property type="entry name" value="Cof"/>
</dbReference>
<dbReference type="Gene3D" id="3.40.50.1000">
    <property type="entry name" value="HAD superfamily/HAD-like"/>
    <property type="match status" value="1"/>
</dbReference>
<dbReference type="Proteomes" id="UP000308489">
    <property type="component" value="Chromosome 1"/>
</dbReference>
<dbReference type="GO" id="GO:0005829">
    <property type="term" value="C:cytosol"/>
    <property type="evidence" value="ECO:0007669"/>
    <property type="project" value="TreeGrafter"/>
</dbReference>
<accession>A0A4U9R368</accession>
<proteinExistence type="predicted"/>
<dbReference type="KEGG" id="hhw:NCTC503_00801"/>
<dbReference type="NCBIfam" id="TIGR00099">
    <property type="entry name" value="Cof-subfamily"/>
    <property type="match status" value="1"/>
</dbReference>
<organism evidence="1 2">
    <name type="scientific">Hathewaya histolytica</name>
    <name type="common">Clostridium histolyticum</name>
    <dbReference type="NCBI Taxonomy" id="1498"/>
    <lineage>
        <taxon>Bacteria</taxon>
        <taxon>Bacillati</taxon>
        <taxon>Bacillota</taxon>
        <taxon>Clostridia</taxon>
        <taxon>Eubacteriales</taxon>
        <taxon>Clostridiaceae</taxon>
        <taxon>Hathewaya</taxon>
    </lineage>
</organism>
<dbReference type="EC" id="3.1.3.-" evidence="1"/>
<dbReference type="PANTHER" id="PTHR10000:SF8">
    <property type="entry name" value="HAD SUPERFAMILY HYDROLASE-LIKE, TYPE 3"/>
    <property type="match status" value="1"/>
</dbReference>
<reference evidence="1 2" key="1">
    <citation type="submission" date="2019-05" db="EMBL/GenBank/DDBJ databases">
        <authorList>
            <consortium name="Pathogen Informatics"/>
        </authorList>
    </citation>
    <scope>NUCLEOTIDE SEQUENCE [LARGE SCALE GENOMIC DNA]</scope>
    <source>
        <strain evidence="1 2">NCTC503</strain>
    </source>
</reference>
<dbReference type="NCBIfam" id="TIGR01484">
    <property type="entry name" value="HAD-SF-IIB"/>
    <property type="match status" value="1"/>
</dbReference>
<dbReference type="SUPFAM" id="SSF56784">
    <property type="entry name" value="HAD-like"/>
    <property type="match status" value="1"/>
</dbReference>
<dbReference type="GO" id="GO:0000287">
    <property type="term" value="F:magnesium ion binding"/>
    <property type="evidence" value="ECO:0007669"/>
    <property type="project" value="TreeGrafter"/>
</dbReference>
<name>A0A4U9R368_HATHI</name>
<keyword evidence="1" id="KW-0378">Hydrolase</keyword>
<dbReference type="InterPro" id="IPR036412">
    <property type="entry name" value="HAD-like_sf"/>
</dbReference>
<dbReference type="OrthoDB" id="9810101at2"/>
<dbReference type="Pfam" id="PF08282">
    <property type="entry name" value="Hydrolase_3"/>
    <property type="match status" value="1"/>
</dbReference>
<dbReference type="AlphaFoldDB" id="A0A4U9R368"/>
<keyword evidence="2" id="KW-1185">Reference proteome</keyword>
<protein>
    <submittedName>
        <fullName evidence="1">Cof family hydrolase</fullName>
        <ecNumber evidence="1">3.1.3.-</ecNumber>
    </submittedName>
</protein>
<dbReference type="Gene3D" id="3.30.1240.10">
    <property type="match status" value="1"/>
</dbReference>
<dbReference type="SFLD" id="SFLDS00003">
    <property type="entry name" value="Haloacid_Dehalogenase"/>
    <property type="match status" value="1"/>
</dbReference>
<dbReference type="InterPro" id="IPR006379">
    <property type="entry name" value="HAD-SF_hydro_IIB"/>
</dbReference>
<sequence length="281" mass="31997">MSRIYITDLDGTLLRNNATLSRYSREGIKQILDNGIDFTVASARSLTSIKYILSDIPFSLPVIEHNGAYITDYKTEEHIVINSINKSLSEEVIELCNKYGSSPLISTYTGSRDKLCYADVINEGMELLLNNKKREGDKRLLKLDNIKHALDNKIITFTIINKKENLIGLYEVLKDKYGNCFSMTFEEDQYYPGWHWLVITSERATKANAIETLLKIKGIHKSEITVFGDSYNDIPMFKIAKNSIAVLNAKDELKEYSTEIIGTNEDDSVVKYILNNEINIL</sequence>
<gene>
    <name evidence="1" type="primary">ybjI</name>
    <name evidence="1" type="ORF">NCTC503_00801</name>
</gene>
<dbReference type="InterPro" id="IPR023214">
    <property type="entry name" value="HAD_sf"/>
</dbReference>
<evidence type="ECO:0000313" key="1">
    <source>
        <dbReference type="EMBL" id="VTQ85665.1"/>
    </source>
</evidence>